<accession>A0ABW4TNR9</accession>
<proteinExistence type="predicted"/>
<dbReference type="InterPro" id="IPR025202">
    <property type="entry name" value="PLD-like_dom"/>
</dbReference>
<evidence type="ECO:0000313" key="4">
    <source>
        <dbReference type="Proteomes" id="UP001597351"/>
    </source>
</evidence>
<organism evidence="3 4">
    <name type="scientific">Nocardioides aestuarii</name>
    <dbReference type="NCBI Taxonomy" id="252231"/>
    <lineage>
        <taxon>Bacteria</taxon>
        <taxon>Bacillati</taxon>
        <taxon>Actinomycetota</taxon>
        <taxon>Actinomycetes</taxon>
        <taxon>Propionibacteriales</taxon>
        <taxon>Nocardioidaceae</taxon>
        <taxon>Nocardioides</taxon>
    </lineage>
</organism>
<reference evidence="4" key="1">
    <citation type="journal article" date="2019" name="Int. J. Syst. Evol. Microbiol.">
        <title>The Global Catalogue of Microorganisms (GCM) 10K type strain sequencing project: providing services to taxonomists for standard genome sequencing and annotation.</title>
        <authorList>
            <consortium name="The Broad Institute Genomics Platform"/>
            <consortium name="The Broad Institute Genome Sequencing Center for Infectious Disease"/>
            <person name="Wu L."/>
            <person name="Ma J."/>
        </authorList>
    </citation>
    <scope>NUCLEOTIDE SEQUENCE [LARGE SCALE GENOMIC DNA]</scope>
    <source>
        <strain evidence="4">CGMCC 1.12477</strain>
    </source>
</reference>
<keyword evidence="4" id="KW-1185">Reference proteome</keyword>
<comment type="caution">
    <text evidence="3">The sequence shown here is derived from an EMBL/GenBank/DDBJ whole genome shotgun (WGS) entry which is preliminary data.</text>
</comment>
<sequence>MFVRTLALMLATAGLMLPTSAPAQAAPDAFNPKPGPTFNSAVGDQGQQRKIYNRIMRAINSSPKGSSIDIFSWNFLTQQGKDALLRAARRGVTVRLIMDDRNVTQIDNPSFPQLRAGLRTYNKNHPKKPNSWARLCEGTCRSQNGSAHTKFFTFSKVGRTPRVVMQGSANFTVASTTNQWNDIYTHTKNRQVWKFYQRIFHQAAKDKPVFPAYADKKLDKFRMIAFPIRGKNAVDPIMQTLNRVSCKGATNTANGRTKIQIAPDVIRQNRGMRLAKKLRKMWNNGCNIRIGYTVVGISIGKMLRDSSGRGPVPMKHLTQDNNCDGEFDNYFHLKSMTIRGNYYGDRSGYALVNGSANWSGLAKVSDENLGIYRSKSRVLRYEKHLDYWYGQNIWGKRNCPTGTLARQAAADNDQLIFGGDENAVYEDGTSVSNGAYDPFASQPED</sequence>
<dbReference type="Proteomes" id="UP001597351">
    <property type="component" value="Unassembled WGS sequence"/>
</dbReference>
<protein>
    <submittedName>
        <fullName evidence="3">Phosphatidylserine/phosphatidylglycerophosphate/ cardiolipin synthase family protein</fullName>
    </submittedName>
</protein>
<feature type="domain" description="Phospholipase D-like" evidence="2">
    <location>
        <begin position="56"/>
        <end position="202"/>
    </location>
</feature>
<keyword evidence="1" id="KW-0732">Signal</keyword>
<feature type="chain" id="PRO_5045143686" evidence="1">
    <location>
        <begin position="26"/>
        <end position="445"/>
    </location>
</feature>
<dbReference type="EMBL" id="JBHUGD010000003">
    <property type="protein sequence ID" value="MFD1948200.1"/>
    <property type="molecule type" value="Genomic_DNA"/>
</dbReference>
<evidence type="ECO:0000256" key="1">
    <source>
        <dbReference type="SAM" id="SignalP"/>
    </source>
</evidence>
<gene>
    <name evidence="3" type="ORF">ACFSDE_15465</name>
</gene>
<dbReference type="SUPFAM" id="SSF56024">
    <property type="entry name" value="Phospholipase D/nuclease"/>
    <property type="match status" value="1"/>
</dbReference>
<dbReference type="Gene3D" id="3.30.870.10">
    <property type="entry name" value="Endonuclease Chain A"/>
    <property type="match status" value="1"/>
</dbReference>
<name>A0ABW4TNR9_9ACTN</name>
<dbReference type="RefSeq" id="WP_343920021.1">
    <property type="nucleotide sequence ID" value="NZ_BAAAJT010000002.1"/>
</dbReference>
<feature type="signal peptide" evidence="1">
    <location>
        <begin position="1"/>
        <end position="25"/>
    </location>
</feature>
<evidence type="ECO:0000313" key="3">
    <source>
        <dbReference type="EMBL" id="MFD1948200.1"/>
    </source>
</evidence>
<evidence type="ECO:0000259" key="2">
    <source>
        <dbReference type="Pfam" id="PF13091"/>
    </source>
</evidence>
<dbReference type="Pfam" id="PF13091">
    <property type="entry name" value="PLDc_2"/>
    <property type="match status" value="1"/>
</dbReference>